<evidence type="ECO:0000313" key="3">
    <source>
        <dbReference type="EMBL" id="KAK8733965.1"/>
    </source>
</evidence>
<gene>
    <name evidence="3" type="ORF">OTU49_006270</name>
</gene>
<dbReference type="PANTHER" id="PTHR47595:SF1">
    <property type="entry name" value="MYB_SANT-LIKE DNA-BINDING DOMAIN-CONTAINING PROTEIN"/>
    <property type="match status" value="1"/>
</dbReference>
<dbReference type="Proteomes" id="UP001445076">
    <property type="component" value="Unassembled WGS sequence"/>
</dbReference>
<feature type="domain" description="Myb/SANT-like DNA-binding" evidence="2">
    <location>
        <begin position="158"/>
        <end position="244"/>
    </location>
</feature>
<dbReference type="EMBL" id="JARKIK010000052">
    <property type="protein sequence ID" value="KAK8733965.1"/>
    <property type="molecule type" value="Genomic_DNA"/>
</dbReference>
<dbReference type="PANTHER" id="PTHR47595">
    <property type="entry name" value="HEAT SHOCK 70 KDA PROTEIN 14"/>
    <property type="match status" value="1"/>
</dbReference>
<dbReference type="InterPro" id="IPR044822">
    <property type="entry name" value="Myb_DNA-bind_4"/>
</dbReference>
<dbReference type="AlphaFoldDB" id="A0AAW0WNZ5"/>
<evidence type="ECO:0000259" key="2">
    <source>
        <dbReference type="Pfam" id="PF13837"/>
    </source>
</evidence>
<feature type="coiled-coil region" evidence="1">
    <location>
        <begin position="333"/>
        <end position="373"/>
    </location>
</feature>
<keyword evidence="1" id="KW-0175">Coiled coil</keyword>
<keyword evidence="4" id="KW-1185">Reference proteome</keyword>
<evidence type="ECO:0000313" key="4">
    <source>
        <dbReference type="Proteomes" id="UP001445076"/>
    </source>
</evidence>
<feature type="domain" description="Myb/SANT-like DNA-binding" evidence="2">
    <location>
        <begin position="27"/>
        <end position="113"/>
    </location>
</feature>
<evidence type="ECO:0000256" key="1">
    <source>
        <dbReference type="SAM" id="Coils"/>
    </source>
</evidence>
<name>A0AAW0WNZ5_CHEQU</name>
<dbReference type="Gene3D" id="1.10.10.60">
    <property type="entry name" value="Homeodomain-like"/>
    <property type="match status" value="2"/>
</dbReference>
<organism evidence="3 4">
    <name type="scientific">Cherax quadricarinatus</name>
    <name type="common">Australian red claw crayfish</name>
    <dbReference type="NCBI Taxonomy" id="27406"/>
    <lineage>
        <taxon>Eukaryota</taxon>
        <taxon>Metazoa</taxon>
        <taxon>Ecdysozoa</taxon>
        <taxon>Arthropoda</taxon>
        <taxon>Crustacea</taxon>
        <taxon>Multicrustacea</taxon>
        <taxon>Malacostraca</taxon>
        <taxon>Eumalacostraca</taxon>
        <taxon>Eucarida</taxon>
        <taxon>Decapoda</taxon>
        <taxon>Pleocyemata</taxon>
        <taxon>Astacidea</taxon>
        <taxon>Parastacoidea</taxon>
        <taxon>Parastacidae</taxon>
        <taxon>Cherax</taxon>
    </lineage>
</organism>
<reference evidence="3 4" key="1">
    <citation type="journal article" date="2024" name="BMC Genomics">
        <title>Genome assembly of redclaw crayfish (Cherax quadricarinatus) provides insights into its immune adaptation and hypoxia tolerance.</title>
        <authorList>
            <person name="Liu Z."/>
            <person name="Zheng J."/>
            <person name="Li H."/>
            <person name="Fang K."/>
            <person name="Wang S."/>
            <person name="He J."/>
            <person name="Zhou D."/>
            <person name="Weng S."/>
            <person name="Chi M."/>
            <person name="Gu Z."/>
            <person name="He J."/>
            <person name="Li F."/>
            <person name="Wang M."/>
        </authorList>
    </citation>
    <scope>NUCLEOTIDE SEQUENCE [LARGE SCALE GENOMIC DNA]</scope>
    <source>
        <strain evidence="3">ZL_2023a</strain>
    </source>
</reference>
<proteinExistence type="predicted"/>
<comment type="caution">
    <text evidence="3">The sequence shown here is derived from an EMBL/GenBank/DDBJ whole genome shotgun (WGS) entry which is preliminary data.</text>
</comment>
<protein>
    <recommendedName>
        <fullName evidence="2">Myb/SANT-like DNA-binding domain-containing protein</fullName>
    </recommendedName>
</protein>
<accession>A0AAW0WNZ5</accession>
<sequence length="422" mass="48624">MNKKGLRKVSIGRSVVQASEEREGRIHWGHEDVMNLVTYVGVHWQEFGNGSRKKKFIWKEIASKLAHDGFSVTGDDCDRKWRNLKIRYMAVLEKQLSGEKTGYRIDYFDNIHSFLKDDPDTKAFLEQRRVQQESKDLGNHNDLDEEDFSDITSDGPMEWTDKSVQLLLDLLLEFRDWFTDKDPDRNDSTIWETVSDQMKMEGHQPGPEQCKRKWINLAIGFQHHKAEAEATGSVPLWPYYTRVRHIMNVIGLPTPDIEARNKLKRRIRFPGNSPKKKSQRYFKQEIEDIDDNLLEESIEEAVDKIKPSTSDGAPGRCVRLTEVPNSVILPGEVKEVCQRLERLEKNVAILHRLDRLEAKLDDATQQQEAQQQTNSLLTQVLSELSRLSRTLSTRYSHSGPGQDQTDLGAGITIVVPHSQHLE</sequence>
<dbReference type="Pfam" id="PF13837">
    <property type="entry name" value="Myb_DNA-bind_4"/>
    <property type="match status" value="2"/>
</dbReference>